<name>A0ABY7DWG0_MYAAR</name>
<proteinExistence type="predicted"/>
<sequence>MGGNSSNTREKSAASDRQEKAVDELSTSPEKPSTEVAPLLVQEKSITSKGPKTQLSDYKLRELFLETGREKHSWTEPNAEGNRSMDRSSTKTILPPLDKCVEKQSNEKLKNVNKGKRQTDFEDDENTLKQTLQANEDLRKQLILKQDEVLALDFQIEEYKKELNRLAESNEYKKIGKLKKQIQALQEDNSQLKDRTLIAYLPETIASSLKPYKELRKKNFEHHLKNIIVMVFNNLNVKYPLSMNVPLRKYIHSTTTLCWLMSIQDPPVVLEKSCIKGDAFNELLFTKYKNSGKTYDYLVWPAVLLSEGGPVIRKGVACPEMLKSSSSFRSEHDGPLHSAPF</sequence>
<feature type="region of interest" description="Disordered" evidence="2">
    <location>
        <begin position="70"/>
        <end position="91"/>
    </location>
</feature>
<dbReference type="EMBL" id="CP111014">
    <property type="protein sequence ID" value="WAR00424.1"/>
    <property type="molecule type" value="Genomic_DNA"/>
</dbReference>
<evidence type="ECO:0000256" key="1">
    <source>
        <dbReference type="SAM" id="Coils"/>
    </source>
</evidence>
<feature type="region of interest" description="Disordered" evidence="2">
    <location>
        <begin position="1"/>
        <end position="53"/>
    </location>
</feature>
<dbReference type="Proteomes" id="UP001164746">
    <property type="component" value="Chromosome 3"/>
</dbReference>
<evidence type="ECO:0000313" key="5">
    <source>
        <dbReference type="Proteomes" id="UP001164746"/>
    </source>
</evidence>
<keyword evidence="1" id="KW-0175">Coiled coil</keyword>
<feature type="domain" description="Mitochondria-eating protein C-terminal" evidence="3">
    <location>
        <begin position="185"/>
        <end position="318"/>
    </location>
</feature>
<evidence type="ECO:0000259" key="3">
    <source>
        <dbReference type="Pfam" id="PF16026"/>
    </source>
</evidence>
<reference evidence="4" key="1">
    <citation type="submission" date="2022-11" db="EMBL/GenBank/DDBJ databases">
        <title>Centuries of genome instability and evolution in soft-shell clam transmissible cancer (bioRxiv).</title>
        <authorList>
            <person name="Hart S.F.M."/>
            <person name="Yonemitsu M.A."/>
            <person name="Giersch R.M."/>
            <person name="Beal B.F."/>
            <person name="Arriagada G."/>
            <person name="Davis B.W."/>
            <person name="Ostrander E.A."/>
            <person name="Goff S.P."/>
            <person name="Metzger M.J."/>
        </authorList>
    </citation>
    <scope>NUCLEOTIDE SEQUENCE</scope>
    <source>
        <strain evidence="4">MELC-2E11</strain>
        <tissue evidence="4">Siphon/mantle</tissue>
    </source>
</reference>
<keyword evidence="5" id="KW-1185">Reference proteome</keyword>
<evidence type="ECO:0000256" key="2">
    <source>
        <dbReference type="SAM" id="MobiDB-lite"/>
    </source>
</evidence>
<gene>
    <name evidence="4" type="ORF">MAR_024796</name>
</gene>
<accession>A0ABY7DWG0</accession>
<feature type="compositionally biased region" description="Polar residues" evidence="2">
    <location>
        <begin position="44"/>
        <end position="53"/>
    </location>
</feature>
<feature type="coiled-coil region" evidence="1">
    <location>
        <begin position="121"/>
        <end position="195"/>
    </location>
</feature>
<dbReference type="InterPro" id="IPR031981">
    <property type="entry name" value="MIEAP_C"/>
</dbReference>
<protein>
    <recommendedName>
        <fullName evidence="3">Mitochondria-eating protein C-terminal domain-containing protein</fullName>
    </recommendedName>
</protein>
<feature type="compositionally biased region" description="Basic and acidic residues" evidence="2">
    <location>
        <begin position="8"/>
        <end position="23"/>
    </location>
</feature>
<organism evidence="4 5">
    <name type="scientific">Mya arenaria</name>
    <name type="common">Soft-shell clam</name>
    <dbReference type="NCBI Taxonomy" id="6604"/>
    <lineage>
        <taxon>Eukaryota</taxon>
        <taxon>Metazoa</taxon>
        <taxon>Spiralia</taxon>
        <taxon>Lophotrochozoa</taxon>
        <taxon>Mollusca</taxon>
        <taxon>Bivalvia</taxon>
        <taxon>Autobranchia</taxon>
        <taxon>Heteroconchia</taxon>
        <taxon>Euheterodonta</taxon>
        <taxon>Imparidentia</taxon>
        <taxon>Neoheterodontei</taxon>
        <taxon>Myida</taxon>
        <taxon>Myoidea</taxon>
        <taxon>Myidae</taxon>
        <taxon>Mya</taxon>
    </lineage>
</organism>
<dbReference type="Pfam" id="PF16026">
    <property type="entry name" value="MIEAP"/>
    <property type="match status" value="1"/>
</dbReference>
<evidence type="ECO:0000313" key="4">
    <source>
        <dbReference type="EMBL" id="WAR00424.1"/>
    </source>
</evidence>